<dbReference type="AlphaFoldDB" id="A0A662Z976"/>
<evidence type="ECO:0000313" key="1">
    <source>
        <dbReference type="EMBL" id="SFK08265.1"/>
    </source>
</evidence>
<feature type="non-terminal residue" evidence="1">
    <location>
        <position position="241"/>
    </location>
</feature>
<dbReference type="Proteomes" id="UP000243374">
    <property type="component" value="Unassembled WGS sequence"/>
</dbReference>
<evidence type="ECO:0000313" key="2">
    <source>
        <dbReference type="Proteomes" id="UP000243374"/>
    </source>
</evidence>
<reference evidence="1 2" key="1">
    <citation type="submission" date="2016-10" db="EMBL/GenBank/DDBJ databases">
        <authorList>
            <person name="Varghese N."/>
            <person name="Submissions S."/>
        </authorList>
    </citation>
    <scope>NUCLEOTIDE SEQUENCE [LARGE SCALE GENOMIC DNA]</scope>
    <source>
        <strain evidence="1 2">22B</strain>
    </source>
</reference>
<sequence>MQILAQQPVITVQNYEDTCRISITITNDELKTLSCPYCKFSLTRFGYYYKHPRAIEFNIKQLKLTNPEVNSSMGKLEIRVPRLCCTSKKCPLVESNKSGVTTFGIFNPSIFMPFRQYLPELMDLTSDYINSESIINQSESDAQERHAARKIIKSLNRKLSVTEDESDNDFFRDFITPCRKSRIGALVSALKKNVNYFFDKLLLTNYLSPQQSSVPLKNHDSPYLHPADSLISSMLFLLSKY</sequence>
<protein>
    <submittedName>
        <fullName evidence="1">Uncharacterized protein</fullName>
    </submittedName>
</protein>
<keyword evidence="2" id="KW-1185">Reference proteome</keyword>
<proteinExistence type="predicted"/>
<dbReference type="EMBL" id="FOSF01000022">
    <property type="protein sequence ID" value="SFK08265.1"/>
    <property type="molecule type" value="Genomic_DNA"/>
</dbReference>
<organism evidence="1 2">
    <name type="scientific">Succinivibrio dextrinosolvens</name>
    <dbReference type="NCBI Taxonomy" id="83771"/>
    <lineage>
        <taxon>Bacteria</taxon>
        <taxon>Pseudomonadati</taxon>
        <taxon>Pseudomonadota</taxon>
        <taxon>Gammaproteobacteria</taxon>
        <taxon>Aeromonadales</taxon>
        <taxon>Succinivibrionaceae</taxon>
        <taxon>Succinivibrio</taxon>
    </lineage>
</organism>
<dbReference type="RefSeq" id="WP_143075396.1">
    <property type="nucleotide sequence ID" value="NZ_FOSF01000022.1"/>
</dbReference>
<name>A0A662Z976_9GAMM</name>
<accession>A0A662Z976</accession>
<gene>
    <name evidence="1" type="ORF">SAMN04487865_102225</name>
</gene>